<dbReference type="EMBL" id="LBVO01000071">
    <property type="protein sequence ID" value="KKQ86439.1"/>
    <property type="molecule type" value="Genomic_DNA"/>
</dbReference>
<reference evidence="1 2" key="1">
    <citation type="journal article" date="2015" name="Nature">
        <title>rRNA introns, odd ribosomes, and small enigmatic genomes across a large radiation of phyla.</title>
        <authorList>
            <person name="Brown C.T."/>
            <person name="Hug L.A."/>
            <person name="Thomas B.C."/>
            <person name="Sharon I."/>
            <person name="Castelle C.J."/>
            <person name="Singh A."/>
            <person name="Wilkins M.J."/>
            <person name="Williams K.H."/>
            <person name="Banfield J.F."/>
        </authorList>
    </citation>
    <scope>NUCLEOTIDE SEQUENCE [LARGE SCALE GENOMIC DNA]</scope>
</reference>
<accession>A0A0G0NKJ8</accession>
<name>A0A0G0NKJ8_9BACT</name>
<dbReference type="AlphaFoldDB" id="A0A0G0NKJ8"/>
<sequence length="78" mass="8707">MFDQAITKNAKSTLAILGKADILPPKTYLAGGTALAIQLGHRISYDLDFFTNENFDRQTILPKLGQLQFSTRYRGDES</sequence>
<evidence type="ECO:0000313" key="1">
    <source>
        <dbReference type="EMBL" id="KKQ86439.1"/>
    </source>
</evidence>
<evidence type="ECO:0000313" key="2">
    <source>
        <dbReference type="Proteomes" id="UP000033934"/>
    </source>
</evidence>
<evidence type="ECO:0008006" key="3">
    <source>
        <dbReference type="Google" id="ProtNLM"/>
    </source>
</evidence>
<dbReference type="Pfam" id="PF08843">
    <property type="entry name" value="AbiEii"/>
    <property type="match status" value="1"/>
</dbReference>
<gene>
    <name evidence="1" type="ORF">UT11_C0071G0013</name>
</gene>
<dbReference type="Proteomes" id="UP000033934">
    <property type="component" value="Unassembled WGS sequence"/>
</dbReference>
<protein>
    <recommendedName>
        <fullName evidence="3">Protein containing DUF1814</fullName>
    </recommendedName>
</protein>
<comment type="caution">
    <text evidence="1">The sequence shown here is derived from an EMBL/GenBank/DDBJ whole genome shotgun (WGS) entry which is preliminary data.</text>
</comment>
<organism evidence="1 2">
    <name type="scientific">Berkelbacteria bacterium GW2011_GWA2_38_9</name>
    <dbReference type="NCBI Taxonomy" id="1618334"/>
    <lineage>
        <taxon>Bacteria</taxon>
        <taxon>Candidatus Berkelbacteria</taxon>
    </lineage>
</organism>
<dbReference type="PATRIC" id="fig|1618334.3.peg.887"/>
<proteinExistence type="predicted"/>
<dbReference type="InterPro" id="IPR014942">
    <property type="entry name" value="AbiEii"/>
</dbReference>